<feature type="domain" description="GFO/IDH/MocA-like oxidoreductase" evidence="5">
    <location>
        <begin position="131"/>
        <end position="254"/>
    </location>
</feature>
<evidence type="ECO:0000259" key="5">
    <source>
        <dbReference type="Pfam" id="PF22725"/>
    </source>
</evidence>
<dbReference type="PANTHER" id="PTHR22604">
    <property type="entry name" value="OXIDOREDUCTASES"/>
    <property type="match status" value="1"/>
</dbReference>
<dbReference type="InterPro" id="IPR036291">
    <property type="entry name" value="NAD(P)-bd_dom_sf"/>
</dbReference>
<reference evidence="6 7" key="1">
    <citation type="journal article" date="2015" name="Genome Announc.">
        <title>Complete genome sequence of Martelella endophytica YC6887, which has antifungal activity associated with a halophyte.</title>
        <authorList>
            <person name="Khan A."/>
            <person name="Khan H."/>
            <person name="Chung E.J."/>
            <person name="Hossain M.T."/>
            <person name="Chung Y.R."/>
        </authorList>
    </citation>
    <scope>NUCLEOTIDE SEQUENCE [LARGE SCALE GENOMIC DNA]</scope>
    <source>
        <strain evidence="6">YC6887</strain>
    </source>
</reference>
<dbReference type="SUPFAM" id="SSF51430">
    <property type="entry name" value="NAD(P)-linked oxidoreductase"/>
    <property type="match status" value="1"/>
</dbReference>
<evidence type="ECO:0000259" key="3">
    <source>
        <dbReference type="Pfam" id="PF00248"/>
    </source>
</evidence>
<sequence length="666" mass="72140">MKDHLNWGIIGPGTIARAFAGGLAHSKTGRLVAIASRNPRPELAAHFPGIRCLTGYEALLADPEIDAVYIATPHTEHAEWAIKAARAGKHALVEKPITLSAMEADALYHEAAKAGVFMGEAYMYRLHPLTQKLIDMVKEGAVGEVRMIRSSFGFDMGEVVPGHRLFSADLAGGGILDVGGYPVSMARLIAGAAAGRDYLDPVRISGSARIGETGADEWAAAILTFENGIVAEVACSIRVQQDNVLWIMGSKGRIAVKDFWFATGREGGTMTIELYDGKAGRTEIPFSDDGWLYAYEADAVHAALAAGRTGFAAPGMSQAESVANMRVLDHWRDAAGLVYPFEKAAPKSVNIRGEKVVAGNGLEKRTIPGLSKPVSGVALGFEYFETLPSASVLLDAFYEAGGNLFDTAYIYGGGLTEAIFGGWLKSRGIDRESVAVIGKGVHSPLCYPDVIASQLEQSLERMGTDYVDVYFMHRDNPDIPVDEFVDAMDEQAKAGRIRGIFGGSNWTKERLSAAVDYARRNGRTAPSAVSNNFALAEMVDPVWAGCVTSSTPDWRAWLETEQMPVFSWSSQGRGFFVPDDELDPANAAEVRRCWHSPKNLARRERAFALARELGCHPVQVAFAYLKTLPFPVVPLIGPRRVSELESSLAATEIRLTPEQGRWLEEG</sequence>
<dbReference type="Pfam" id="PF01408">
    <property type="entry name" value="GFO_IDH_MocA"/>
    <property type="match status" value="1"/>
</dbReference>
<dbReference type="InterPro" id="IPR050984">
    <property type="entry name" value="Gfo/Idh/MocA_domain"/>
</dbReference>
<evidence type="ECO:0000313" key="6">
    <source>
        <dbReference type="EMBL" id="AJY45934.1"/>
    </source>
</evidence>
<dbReference type="OrthoDB" id="9774191at2"/>
<dbReference type="CDD" id="cd19082">
    <property type="entry name" value="AKR_AKR10A1_2"/>
    <property type="match status" value="1"/>
</dbReference>
<dbReference type="InterPro" id="IPR055170">
    <property type="entry name" value="GFO_IDH_MocA-like_dom"/>
</dbReference>
<dbReference type="SUPFAM" id="SSF51735">
    <property type="entry name" value="NAD(P)-binding Rossmann-fold domains"/>
    <property type="match status" value="1"/>
</dbReference>
<protein>
    <submittedName>
        <fullName evidence="6">Oxidoreductase</fullName>
    </submittedName>
</protein>
<dbReference type="Gene3D" id="3.30.360.10">
    <property type="entry name" value="Dihydrodipicolinate Reductase, domain 2"/>
    <property type="match status" value="1"/>
</dbReference>
<dbReference type="Proteomes" id="UP000032611">
    <property type="component" value="Chromosome"/>
</dbReference>
<dbReference type="Pfam" id="PF00248">
    <property type="entry name" value="Aldo_ket_red"/>
    <property type="match status" value="1"/>
</dbReference>
<dbReference type="InterPro" id="IPR023210">
    <property type="entry name" value="NADP_OxRdtase_dom"/>
</dbReference>
<dbReference type="Gene3D" id="3.40.50.720">
    <property type="entry name" value="NAD(P)-binding Rossmann-like Domain"/>
    <property type="match status" value="1"/>
</dbReference>
<organism evidence="6 7">
    <name type="scientific">Martelella endophytica</name>
    <dbReference type="NCBI Taxonomy" id="1486262"/>
    <lineage>
        <taxon>Bacteria</taxon>
        <taxon>Pseudomonadati</taxon>
        <taxon>Pseudomonadota</taxon>
        <taxon>Alphaproteobacteria</taxon>
        <taxon>Hyphomicrobiales</taxon>
        <taxon>Aurantimonadaceae</taxon>
        <taxon>Martelella</taxon>
    </lineage>
</organism>
<dbReference type="SUPFAM" id="SSF55347">
    <property type="entry name" value="Glyceraldehyde-3-phosphate dehydrogenase-like, C-terminal domain"/>
    <property type="match status" value="1"/>
</dbReference>
<evidence type="ECO:0000256" key="1">
    <source>
        <dbReference type="ARBA" id="ARBA00010928"/>
    </source>
</evidence>
<evidence type="ECO:0000256" key="2">
    <source>
        <dbReference type="ARBA" id="ARBA00023002"/>
    </source>
</evidence>
<dbReference type="Pfam" id="PF22725">
    <property type="entry name" value="GFO_IDH_MocA_C3"/>
    <property type="match status" value="1"/>
</dbReference>
<proteinExistence type="inferred from homology"/>
<dbReference type="EMBL" id="CP010803">
    <property type="protein sequence ID" value="AJY45934.1"/>
    <property type="molecule type" value="Genomic_DNA"/>
</dbReference>
<dbReference type="InterPro" id="IPR000683">
    <property type="entry name" value="Gfo/Idh/MocA-like_OxRdtase_N"/>
</dbReference>
<dbReference type="KEGG" id="mey:TM49_10065"/>
<dbReference type="Gene3D" id="3.20.20.100">
    <property type="entry name" value="NADP-dependent oxidoreductase domain"/>
    <property type="match status" value="1"/>
</dbReference>
<comment type="similarity">
    <text evidence="1">Belongs to the Gfo/Idh/MocA family.</text>
</comment>
<dbReference type="GO" id="GO:0000166">
    <property type="term" value="F:nucleotide binding"/>
    <property type="evidence" value="ECO:0007669"/>
    <property type="project" value="InterPro"/>
</dbReference>
<evidence type="ECO:0000313" key="7">
    <source>
        <dbReference type="Proteomes" id="UP000032611"/>
    </source>
</evidence>
<dbReference type="HOGENOM" id="CLU_411546_0_0_5"/>
<dbReference type="AlphaFoldDB" id="A0A0D5LNY7"/>
<dbReference type="GO" id="GO:0016491">
    <property type="term" value="F:oxidoreductase activity"/>
    <property type="evidence" value="ECO:0007669"/>
    <property type="project" value="UniProtKB-KW"/>
</dbReference>
<dbReference type="STRING" id="1486262.TM49_10065"/>
<dbReference type="PANTHER" id="PTHR22604:SF105">
    <property type="entry name" value="TRANS-1,2-DIHYDROBENZENE-1,2-DIOL DEHYDROGENASE"/>
    <property type="match status" value="1"/>
</dbReference>
<dbReference type="PATRIC" id="fig|1486262.3.peg.2081"/>
<dbReference type="InterPro" id="IPR036812">
    <property type="entry name" value="NAD(P)_OxRdtase_dom_sf"/>
</dbReference>
<name>A0A0D5LNY7_MAREN</name>
<feature type="domain" description="NADP-dependent oxidoreductase" evidence="3">
    <location>
        <begin position="389"/>
        <end position="659"/>
    </location>
</feature>
<dbReference type="RefSeq" id="WP_045680977.1">
    <property type="nucleotide sequence ID" value="NZ_CP010803.1"/>
</dbReference>
<accession>A0A0D5LNY7</accession>
<evidence type="ECO:0000259" key="4">
    <source>
        <dbReference type="Pfam" id="PF01408"/>
    </source>
</evidence>
<keyword evidence="7" id="KW-1185">Reference proteome</keyword>
<keyword evidence="2" id="KW-0560">Oxidoreductase</keyword>
<feature type="domain" description="Gfo/Idh/MocA-like oxidoreductase N-terminal" evidence="4">
    <location>
        <begin position="5"/>
        <end position="118"/>
    </location>
</feature>
<gene>
    <name evidence="6" type="ORF">TM49_10065</name>
</gene>